<dbReference type="GO" id="GO:0020037">
    <property type="term" value="F:heme binding"/>
    <property type="evidence" value="ECO:0007669"/>
    <property type="project" value="InterPro"/>
</dbReference>
<proteinExistence type="predicted"/>
<evidence type="ECO:0000313" key="2">
    <source>
        <dbReference type="Proteomes" id="UP000217954"/>
    </source>
</evidence>
<protein>
    <submittedName>
        <fullName evidence="1">Cytochrome P450</fullName>
    </submittedName>
</protein>
<accession>A0A1Z4ETE5</accession>
<dbReference type="GO" id="GO:0005506">
    <property type="term" value="F:iron ion binding"/>
    <property type="evidence" value="ECO:0007669"/>
    <property type="project" value="InterPro"/>
</dbReference>
<dbReference type="GO" id="GO:0016705">
    <property type="term" value="F:oxidoreductase activity, acting on paired donors, with incorporation or reduction of molecular oxygen"/>
    <property type="evidence" value="ECO:0007669"/>
    <property type="project" value="InterPro"/>
</dbReference>
<name>A0A1Z4ETE5_9MYCO</name>
<sequence length="129" mass="14713">MFKVQMTYVPADSGLKPIYGSGLPGIVQQFQMLTDRDKNVRRQLERFGDITYSKVLGHNLVSVMSPAGAQAVTVNRDKSFANEPAWNFLIGVAFRRGILLMDFDEHRHHRAIMQQAFTNTHLKGYLQEM</sequence>
<dbReference type="Gene3D" id="1.10.630.10">
    <property type="entry name" value="Cytochrome P450"/>
    <property type="match status" value="1"/>
</dbReference>
<dbReference type="GO" id="GO:0004497">
    <property type="term" value="F:monooxygenase activity"/>
    <property type="evidence" value="ECO:0007669"/>
    <property type="project" value="InterPro"/>
</dbReference>
<dbReference type="InterPro" id="IPR036396">
    <property type="entry name" value="Cyt_P450_sf"/>
</dbReference>
<dbReference type="Proteomes" id="UP000217954">
    <property type="component" value="Chromosome"/>
</dbReference>
<dbReference type="SUPFAM" id="SSF48264">
    <property type="entry name" value="Cytochrome P450"/>
    <property type="match status" value="1"/>
</dbReference>
<gene>
    <name evidence="1" type="ORF">MSTE_00879</name>
</gene>
<dbReference type="AlphaFoldDB" id="A0A1Z4ETE5"/>
<organism evidence="1 2">
    <name type="scientific">[Mycobacterium] stephanolepidis</name>
    <dbReference type="NCBI Taxonomy" id="1520670"/>
    <lineage>
        <taxon>Bacteria</taxon>
        <taxon>Bacillati</taxon>
        <taxon>Actinomycetota</taxon>
        <taxon>Actinomycetes</taxon>
        <taxon>Mycobacteriales</taxon>
        <taxon>Mycobacteriaceae</taxon>
        <taxon>Mycobacteroides</taxon>
    </lineage>
</organism>
<evidence type="ECO:0000313" key="1">
    <source>
        <dbReference type="EMBL" id="BAX96214.1"/>
    </source>
</evidence>
<keyword evidence="2" id="KW-1185">Reference proteome</keyword>
<dbReference type="EMBL" id="AP018165">
    <property type="protein sequence ID" value="BAX96214.1"/>
    <property type="molecule type" value="Genomic_DNA"/>
</dbReference>
<dbReference type="KEGG" id="mste:MSTE_00879"/>
<reference evidence="1 2" key="2">
    <citation type="journal article" date="2017" name="Int. J. Syst. Evol. Microbiol.">
        <title>Mycobacterium stephanolepidis sp. nov., a rapidly growing species related to Mycobacterium chelonae, isolated from marine teleost fish, Stephanolepis cirrhifer.</title>
        <authorList>
            <person name="Fukano H."/>
            <person name="Wada S."/>
            <person name="Kurata O."/>
            <person name="Katayama K."/>
            <person name="Fujiwara N."/>
            <person name="Hoshino Y."/>
        </authorList>
    </citation>
    <scope>NUCLEOTIDE SEQUENCE [LARGE SCALE GENOMIC DNA]</scope>
    <source>
        <strain evidence="1 2">NJB0901</strain>
    </source>
</reference>
<reference evidence="2" key="1">
    <citation type="journal article" date="2017" name="Genome Announc.">
        <title>Complete Genome Sequence of Mycobacterium stephanolepidis.</title>
        <authorList>
            <person name="Fukano H."/>
            <person name="Yoshida M."/>
            <person name="Katayama Y."/>
            <person name="Omatsu T."/>
            <person name="Mizutani T."/>
            <person name="Kurata O."/>
            <person name="Wada S."/>
            <person name="Hoshino Y."/>
        </authorList>
    </citation>
    <scope>NUCLEOTIDE SEQUENCE [LARGE SCALE GENOMIC DNA]</scope>
    <source>
        <strain evidence="2">NJB0901</strain>
    </source>
</reference>
<dbReference type="Pfam" id="PF00067">
    <property type="entry name" value="p450"/>
    <property type="match status" value="1"/>
</dbReference>
<dbReference type="InterPro" id="IPR001128">
    <property type="entry name" value="Cyt_P450"/>
</dbReference>